<dbReference type="SUPFAM" id="SSF89095">
    <property type="entry name" value="GatB/YqeY motif"/>
    <property type="match status" value="1"/>
</dbReference>
<dbReference type="Pfam" id="PF02934">
    <property type="entry name" value="GatB_N"/>
    <property type="match status" value="1"/>
</dbReference>
<keyword evidence="14" id="KW-1185">Reference proteome</keyword>
<dbReference type="InterPro" id="IPR003789">
    <property type="entry name" value="Asn/Gln_tRNA_amidoTrase-B-like"/>
</dbReference>
<dbReference type="GO" id="GO:0070681">
    <property type="term" value="P:glutaminyl-tRNAGln biosynthesis via transamidation"/>
    <property type="evidence" value="ECO:0007669"/>
    <property type="project" value="TreeGrafter"/>
</dbReference>
<dbReference type="InterPro" id="IPR006075">
    <property type="entry name" value="Asn/Gln-tRNA_Trfase_suB/E_cat"/>
</dbReference>
<evidence type="ECO:0000256" key="6">
    <source>
        <dbReference type="ARBA" id="ARBA00022840"/>
    </source>
</evidence>
<dbReference type="NCBIfam" id="NF004014">
    <property type="entry name" value="PRK05477.1-4"/>
    <property type="match status" value="1"/>
</dbReference>
<keyword evidence="6 11" id="KW-0067">ATP-binding</keyword>
<evidence type="ECO:0000256" key="10">
    <source>
        <dbReference type="ARBA" id="ARBA00047913"/>
    </source>
</evidence>
<name>A0A101XS08_9BACL</name>
<dbReference type="Gene3D" id="1.10.10.410">
    <property type="match status" value="1"/>
</dbReference>
<organism evidence="13 14">
    <name type="scientific">Ferroacidibacillus organovorans</name>
    <dbReference type="NCBI Taxonomy" id="1765683"/>
    <lineage>
        <taxon>Bacteria</taxon>
        <taxon>Bacillati</taxon>
        <taxon>Bacillota</taxon>
        <taxon>Bacilli</taxon>
        <taxon>Bacillales</taxon>
        <taxon>Alicyclobacillaceae</taxon>
        <taxon>Ferroacidibacillus</taxon>
    </lineage>
</organism>
<evidence type="ECO:0000256" key="2">
    <source>
        <dbReference type="ARBA" id="ARBA00011123"/>
    </source>
</evidence>
<dbReference type="AlphaFoldDB" id="A0A101XS08"/>
<accession>A0A101XS08</accession>
<proteinExistence type="inferred from homology"/>
<dbReference type="SUPFAM" id="SSF55931">
    <property type="entry name" value="Glutamine synthetase/guanido kinase"/>
    <property type="match status" value="1"/>
</dbReference>
<dbReference type="NCBIfam" id="NF004012">
    <property type="entry name" value="PRK05477.1-2"/>
    <property type="match status" value="1"/>
</dbReference>
<evidence type="ECO:0000256" key="4">
    <source>
        <dbReference type="ARBA" id="ARBA00022598"/>
    </source>
</evidence>
<sequence length="501" mass="55186">MKRRRAKRLTLFVGKGGSRVFETVIGLEVHVELGTKTKIFCGCAVEFGAPPNARVCPVCMGSPGVLPVLNEEALKLAVRAALALNCKVPNESKFDRKNYFYPDSPKAYQISQYDEPIGTNGYLDIEIDGEKKRIGITRVHLEEDAGKLNHSPFGDVSLVDLNRVGIPLIEIVSEPDLRSPEEARLYLEGIKAIMQYCLVSECKMEEGSLRCDANLSLRPAGQAAFGTKTEIKNMNSFRNVQRGLESEQARQTRALLAGDTIEQVTLRFDEATGLTSPMRSKEDAHDYRYFPDPDLPRMILSDAYIEERRREIPELPDARRARWIADYQLPVYDVGVLTASRDIADLFDQAVERVLDAKLVSNWIMGDVLAYLKAQGIELRDTKLTGAHLADLLENLKRGGISAAIAKDVLKRVMESGESPSAIIAAQGLAQISDEGELAGIVTQVIEANPKSVEDLLAGKDKAIASLVGQVMKATKGKANPQVVNRLIGEQIQAIREARLS</sequence>
<dbReference type="Gene3D" id="1.10.150.380">
    <property type="entry name" value="GatB domain, N-terminal subdomain"/>
    <property type="match status" value="1"/>
</dbReference>
<evidence type="ECO:0000256" key="8">
    <source>
        <dbReference type="ARBA" id="ARBA00024799"/>
    </source>
</evidence>
<dbReference type="GO" id="GO:0016740">
    <property type="term" value="F:transferase activity"/>
    <property type="evidence" value="ECO:0007669"/>
    <property type="project" value="UniProtKB-KW"/>
</dbReference>
<dbReference type="InterPro" id="IPR023168">
    <property type="entry name" value="GatB_Yqey_C_2"/>
</dbReference>
<evidence type="ECO:0000256" key="11">
    <source>
        <dbReference type="HAMAP-Rule" id="MF_00121"/>
    </source>
</evidence>
<dbReference type="GO" id="GO:0006412">
    <property type="term" value="P:translation"/>
    <property type="evidence" value="ECO:0007669"/>
    <property type="project" value="UniProtKB-UniRule"/>
</dbReference>
<dbReference type="PROSITE" id="PS01234">
    <property type="entry name" value="GATB"/>
    <property type="match status" value="1"/>
</dbReference>
<dbReference type="InterPro" id="IPR042114">
    <property type="entry name" value="GatB_C_1"/>
</dbReference>
<feature type="domain" description="Asn/Gln amidotransferase" evidence="12">
    <location>
        <begin position="345"/>
        <end position="492"/>
    </location>
</feature>
<comment type="catalytic activity">
    <reaction evidence="9 11">
        <text>L-aspartyl-tRNA(Asn) + L-glutamine + ATP + H2O = L-asparaginyl-tRNA(Asn) + L-glutamate + ADP + phosphate + 2 H(+)</text>
        <dbReference type="Rhea" id="RHEA:14513"/>
        <dbReference type="Rhea" id="RHEA-COMP:9674"/>
        <dbReference type="Rhea" id="RHEA-COMP:9677"/>
        <dbReference type="ChEBI" id="CHEBI:15377"/>
        <dbReference type="ChEBI" id="CHEBI:15378"/>
        <dbReference type="ChEBI" id="CHEBI:29985"/>
        <dbReference type="ChEBI" id="CHEBI:30616"/>
        <dbReference type="ChEBI" id="CHEBI:43474"/>
        <dbReference type="ChEBI" id="CHEBI:58359"/>
        <dbReference type="ChEBI" id="CHEBI:78515"/>
        <dbReference type="ChEBI" id="CHEBI:78516"/>
        <dbReference type="ChEBI" id="CHEBI:456216"/>
    </reaction>
</comment>
<dbReference type="NCBIfam" id="TIGR00133">
    <property type="entry name" value="gatB"/>
    <property type="match status" value="1"/>
</dbReference>
<reference evidence="13 14" key="1">
    <citation type="submission" date="2015-12" db="EMBL/GenBank/DDBJ databases">
        <title>Draft genome sequence of Acidibacillus ferrooxidans ITV001, isolated from a chalcopyrite acid mine drainage site in Brazil.</title>
        <authorList>
            <person name="Dall'Agnol H."/>
            <person name="Nancucheo I."/>
            <person name="Johnson B."/>
            <person name="Oliveira R."/>
            <person name="Leite L."/>
            <person name="Pylro V."/>
            <person name="Nunes G.L."/>
            <person name="Tzotzos G."/>
            <person name="Fernandes G.R."/>
            <person name="Dutra J."/>
            <person name="Orellana S.C."/>
            <person name="Oliveira G."/>
        </authorList>
    </citation>
    <scope>NUCLEOTIDE SEQUENCE [LARGE SCALE GENOMIC DNA]</scope>
    <source>
        <strain evidence="14">ITV01</strain>
    </source>
</reference>
<dbReference type="PANTHER" id="PTHR11659:SF0">
    <property type="entry name" value="GLUTAMYL-TRNA(GLN) AMIDOTRANSFERASE SUBUNIT B, MITOCHONDRIAL"/>
    <property type="match status" value="1"/>
</dbReference>
<evidence type="ECO:0000313" key="13">
    <source>
        <dbReference type="EMBL" id="KUO96473.1"/>
    </source>
</evidence>
<gene>
    <name evidence="11" type="primary">gatB</name>
    <name evidence="13" type="ORF">ATW55_01140</name>
</gene>
<evidence type="ECO:0000256" key="1">
    <source>
        <dbReference type="ARBA" id="ARBA00005306"/>
    </source>
</evidence>
<keyword evidence="4 11" id="KW-0436">Ligase</keyword>
<comment type="similarity">
    <text evidence="1 11">Belongs to the GatB/GatE family. GatB subfamily.</text>
</comment>
<dbReference type="FunFam" id="1.10.150.380:FF:000001">
    <property type="entry name" value="Aspartyl/glutamyl-tRNA(Asn/Gln) amidotransferase subunit B"/>
    <property type="match status" value="1"/>
</dbReference>
<dbReference type="RefSeq" id="WP_067713979.1">
    <property type="nucleotide sequence ID" value="NZ_LPVJ01000018.1"/>
</dbReference>
<dbReference type="InterPro" id="IPR017959">
    <property type="entry name" value="Asn/Gln-tRNA_amidoTrfase_suB/E"/>
</dbReference>
<dbReference type="HAMAP" id="MF_00121">
    <property type="entry name" value="GatB"/>
    <property type="match status" value="1"/>
</dbReference>
<keyword evidence="5 11" id="KW-0547">Nucleotide-binding</keyword>
<comment type="catalytic activity">
    <reaction evidence="10 11">
        <text>L-glutamyl-tRNA(Gln) + L-glutamine + ATP + H2O = L-glutaminyl-tRNA(Gln) + L-glutamate + ADP + phosphate + H(+)</text>
        <dbReference type="Rhea" id="RHEA:17521"/>
        <dbReference type="Rhea" id="RHEA-COMP:9681"/>
        <dbReference type="Rhea" id="RHEA-COMP:9684"/>
        <dbReference type="ChEBI" id="CHEBI:15377"/>
        <dbReference type="ChEBI" id="CHEBI:15378"/>
        <dbReference type="ChEBI" id="CHEBI:29985"/>
        <dbReference type="ChEBI" id="CHEBI:30616"/>
        <dbReference type="ChEBI" id="CHEBI:43474"/>
        <dbReference type="ChEBI" id="CHEBI:58359"/>
        <dbReference type="ChEBI" id="CHEBI:78520"/>
        <dbReference type="ChEBI" id="CHEBI:78521"/>
        <dbReference type="ChEBI" id="CHEBI:456216"/>
    </reaction>
</comment>
<protein>
    <recommendedName>
        <fullName evidence="3 11">Aspartyl/glutamyl-tRNA(Asn/Gln) amidotransferase subunit B</fullName>
        <shortName evidence="11">Asp/Glu-ADT subunit B</shortName>
        <ecNumber evidence="11">6.3.5.-</ecNumber>
    </recommendedName>
</protein>
<dbReference type="PANTHER" id="PTHR11659">
    <property type="entry name" value="GLUTAMYL-TRNA GLN AMIDOTRANSFERASE SUBUNIT B MITOCHONDRIAL AND PROKARYOTIC PET112-RELATED"/>
    <property type="match status" value="1"/>
</dbReference>
<dbReference type="OrthoDB" id="9804078at2"/>
<comment type="caution">
    <text evidence="13">The sequence shown here is derived from an EMBL/GenBank/DDBJ whole genome shotgun (WGS) entry which is preliminary data.</text>
</comment>
<comment type="function">
    <text evidence="8 11">Allows the formation of correctly charged Asn-tRNA(Asn) or Gln-tRNA(Gln) through the transamidation of misacylated Asp-tRNA(Asn) or Glu-tRNA(Gln) in organisms which lack either or both of asparaginyl-tRNA or glutaminyl-tRNA synthetases. The reaction takes place in the presence of glutamine and ATP through an activated phospho-Asp-tRNA(Asn) or phospho-Glu-tRNA(Gln).</text>
</comment>
<evidence type="ECO:0000256" key="7">
    <source>
        <dbReference type="ARBA" id="ARBA00022917"/>
    </source>
</evidence>
<evidence type="ECO:0000259" key="12">
    <source>
        <dbReference type="SMART" id="SM00845"/>
    </source>
</evidence>
<comment type="subunit">
    <text evidence="2 11">Heterotrimer of A, B and C subunits.</text>
</comment>
<evidence type="ECO:0000256" key="5">
    <source>
        <dbReference type="ARBA" id="ARBA00022741"/>
    </source>
</evidence>
<dbReference type="InterPro" id="IPR018027">
    <property type="entry name" value="Asn/Gln_amidotransferase"/>
</dbReference>
<dbReference type="SMART" id="SM00845">
    <property type="entry name" value="GatB_Yqey"/>
    <property type="match status" value="1"/>
</dbReference>
<dbReference type="GO" id="GO:0050566">
    <property type="term" value="F:asparaginyl-tRNA synthase (glutamine-hydrolyzing) activity"/>
    <property type="evidence" value="ECO:0007669"/>
    <property type="project" value="RHEA"/>
</dbReference>
<dbReference type="InterPro" id="IPR004413">
    <property type="entry name" value="GatB"/>
</dbReference>
<dbReference type="Pfam" id="PF02637">
    <property type="entry name" value="GatB_Yqey"/>
    <property type="match status" value="1"/>
</dbReference>
<dbReference type="Proteomes" id="UP000053557">
    <property type="component" value="Unassembled WGS sequence"/>
</dbReference>
<dbReference type="InterPro" id="IPR014746">
    <property type="entry name" value="Gln_synth/guanido_kin_cat_dom"/>
</dbReference>
<keyword evidence="7 11" id="KW-0648">Protein biosynthesis</keyword>
<dbReference type="FunFam" id="1.10.10.410:FF:000001">
    <property type="entry name" value="Aspartyl/glutamyl-tRNA(Asn/Gln) amidotransferase subunit B"/>
    <property type="match status" value="1"/>
</dbReference>
<dbReference type="InterPro" id="IPR017958">
    <property type="entry name" value="Gln-tRNA_amidoTrfase_suB_CS"/>
</dbReference>
<dbReference type="EC" id="6.3.5.-" evidence="11"/>
<keyword evidence="13" id="KW-0808">Transferase</keyword>
<evidence type="ECO:0000256" key="3">
    <source>
        <dbReference type="ARBA" id="ARBA00016923"/>
    </source>
</evidence>
<dbReference type="EMBL" id="LPVJ01000018">
    <property type="protein sequence ID" value="KUO96473.1"/>
    <property type="molecule type" value="Genomic_DNA"/>
</dbReference>
<evidence type="ECO:0000313" key="14">
    <source>
        <dbReference type="Proteomes" id="UP000053557"/>
    </source>
</evidence>
<dbReference type="GO" id="GO:0005524">
    <property type="term" value="F:ATP binding"/>
    <property type="evidence" value="ECO:0007669"/>
    <property type="project" value="UniProtKB-KW"/>
</dbReference>
<dbReference type="GO" id="GO:0050567">
    <property type="term" value="F:glutaminyl-tRNA synthase (glutamine-hydrolyzing) activity"/>
    <property type="evidence" value="ECO:0007669"/>
    <property type="project" value="UniProtKB-UniRule"/>
</dbReference>
<evidence type="ECO:0000256" key="9">
    <source>
        <dbReference type="ARBA" id="ARBA00047380"/>
    </source>
</evidence>